<feature type="transmembrane region" description="Helical" evidence="1">
    <location>
        <begin position="334"/>
        <end position="355"/>
    </location>
</feature>
<feature type="transmembrane region" description="Helical" evidence="1">
    <location>
        <begin position="143"/>
        <end position="164"/>
    </location>
</feature>
<evidence type="ECO:0000259" key="2">
    <source>
        <dbReference type="Pfam" id="PF01757"/>
    </source>
</evidence>
<name>A0A2T7BCX3_9BACT</name>
<dbReference type="Proteomes" id="UP000244450">
    <property type="component" value="Unassembled WGS sequence"/>
</dbReference>
<keyword evidence="1" id="KW-1133">Transmembrane helix</keyword>
<sequence>METTLRQSYLDWLRIAAIAGVLLFHSSMPYVAEWSWHIKNAETSNLMLEVAFFFHLVRMPLLFFISGTVSYYMMQRRSGWAFMGLRIRRLFIPLVVGMFIIVPPQIYAERVTQGYQGGFWAFYTTRVLQFVPYPNGNFSWHHLWFICYLLVYDLLFAPVFAWMVSPRSLRFREALAVLAKGKRVLLLMVPGVLWFAGVARVHYETNDLVHDGGYFVYWLFFVLAGFVCIAQPKLMDALERNRRAALGIGFSALLVLDWVRWTHQDTSPWWPCLEPLVAYGWVMALAGYGKRYLNRYHPSLEYLNQAVYPFYILHQTVIVLLTFVIVQLPHETMLSKYLFTVAFTLFISMGIYHLFIRPFGVMRLLFGMKPLPKTKKAPLENKLPGLAISA</sequence>
<keyword evidence="1" id="KW-0812">Transmembrane</keyword>
<keyword evidence="3" id="KW-0808">Transferase</keyword>
<gene>
    <name evidence="3" type="ORF">DCC81_21275</name>
</gene>
<accession>A0A2T7BCX3</accession>
<feature type="transmembrane region" description="Helical" evidence="1">
    <location>
        <begin position="308"/>
        <end position="328"/>
    </location>
</feature>
<feature type="transmembrane region" description="Helical" evidence="1">
    <location>
        <begin position="184"/>
        <end position="203"/>
    </location>
</feature>
<dbReference type="GO" id="GO:0016747">
    <property type="term" value="F:acyltransferase activity, transferring groups other than amino-acyl groups"/>
    <property type="evidence" value="ECO:0007669"/>
    <property type="project" value="InterPro"/>
</dbReference>
<evidence type="ECO:0000313" key="4">
    <source>
        <dbReference type="Proteomes" id="UP000244450"/>
    </source>
</evidence>
<dbReference type="InterPro" id="IPR002656">
    <property type="entry name" value="Acyl_transf_3_dom"/>
</dbReference>
<dbReference type="PANTHER" id="PTHR36927:SF3">
    <property type="entry name" value="GLUCANS BIOSYNTHESIS PROTEIN C"/>
    <property type="match status" value="1"/>
</dbReference>
<feature type="transmembrane region" description="Helical" evidence="1">
    <location>
        <begin position="215"/>
        <end position="232"/>
    </location>
</feature>
<protein>
    <submittedName>
        <fullName evidence="3">Acyltransferase</fullName>
    </submittedName>
</protein>
<keyword evidence="3" id="KW-0012">Acyltransferase</keyword>
<dbReference type="AlphaFoldDB" id="A0A2T7BCX3"/>
<dbReference type="InterPro" id="IPR050623">
    <property type="entry name" value="Glucan_succinyl_AcylTrfase"/>
</dbReference>
<feature type="transmembrane region" description="Helical" evidence="1">
    <location>
        <begin position="90"/>
        <end position="108"/>
    </location>
</feature>
<dbReference type="PANTHER" id="PTHR36927">
    <property type="entry name" value="BLR4337 PROTEIN"/>
    <property type="match status" value="1"/>
</dbReference>
<keyword evidence="4" id="KW-1185">Reference proteome</keyword>
<dbReference type="EMBL" id="QCYK01000003">
    <property type="protein sequence ID" value="PUZ22949.1"/>
    <property type="molecule type" value="Genomic_DNA"/>
</dbReference>
<dbReference type="RefSeq" id="WP_108688693.1">
    <property type="nucleotide sequence ID" value="NZ_QCYK01000003.1"/>
</dbReference>
<keyword evidence="1" id="KW-0472">Membrane</keyword>
<dbReference type="Pfam" id="PF01757">
    <property type="entry name" value="Acyl_transf_3"/>
    <property type="match status" value="1"/>
</dbReference>
<feature type="domain" description="Acyltransferase 3" evidence="2">
    <location>
        <begin position="8"/>
        <end position="352"/>
    </location>
</feature>
<organism evidence="3 4">
    <name type="scientific">Chitinophaga parva</name>
    <dbReference type="NCBI Taxonomy" id="2169414"/>
    <lineage>
        <taxon>Bacteria</taxon>
        <taxon>Pseudomonadati</taxon>
        <taxon>Bacteroidota</taxon>
        <taxon>Chitinophagia</taxon>
        <taxon>Chitinophagales</taxon>
        <taxon>Chitinophagaceae</taxon>
        <taxon>Chitinophaga</taxon>
    </lineage>
</organism>
<reference evidence="3 4" key="1">
    <citation type="submission" date="2018-04" db="EMBL/GenBank/DDBJ databases">
        <title>Chitinophaga fuyangensis sp. nov., isolated from soil in a chemical factory.</title>
        <authorList>
            <person name="Chen K."/>
        </authorList>
    </citation>
    <scope>NUCLEOTIDE SEQUENCE [LARGE SCALE GENOMIC DNA]</scope>
    <source>
        <strain evidence="3 4">LY-1</strain>
    </source>
</reference>
<feature type="transmembrane region" description="Helical" evidence="1">
    <location>
        <begin position="52"/>
        <end position="74"/>
    </location>
</feature>
<proteinExistence type="predicted"/>
<dbReference type="OrthoDB" id="9809782at2"/>
<feature type="transmembrane region" description="Helical" evidence="1">
    <location>
        <begin position="268"/>
        <end position="288"/>
    </location>
</feature>
<comment type="caution">
    <text evidence="3">The sequence shown here is derived from an EMBL/GenBank/DDBJ whole genome shotgun (WGS) entry which is preliminary data.</text>
</comment>
<evidence type="ECO:0000313" key="3">
    <source>
        <dbReference type="EMBL" id="PUZ22949.1"/>
    </source>
</evidence>
<evidence type="ECO:0000256" key="1">
    <source>
        <dbReference type="SAM" id="Phobius"/>
    </source>
</evidence>
<feature type="transmembrane region" description="Helical" evidence="1">
    <location>
        <begin position="244"/>
        <end position="262"/>
    </location>
</feature>
<feature type="transmembrane region" description="Helical" evidence="1">
    <location>
        <begin position="12"/>
        <end position="32"/>
    </location>
</feature>